<accession>A0A8R7R573</accession>
<dbReference type="Proteomes" id="UP000015106">
    <property type="component" value="Chromosome 7"/>
</dbReference>
<name>A0A8R7R573_TRIUA</name>
<dbReference type="Gramene" id="TuG1812G0700003040.01.T01">
    <property type="protein sequence ID" value="TuG1812G0700003040.01.T01.cds436640"/>
    <property type="gene ID" value="TuG1812G0700003040.01"/>
</dbReference>
<reference evidence="2" key="1">
    <citation type="journal article" date="2013" name="Nature">
        <title>Draft genome of the wheat A-genome progenitor Triticum urartu.</title>
        <authorList>
            <person name="Ling H.Q."/>
            <person name="Zhao S."/>
            <person name="Liu D."/>
            <person name="Wang J."/>
            <person name="Sun H."/>
            <person name="Zhang C."/>
            <person name="Fan H."/>
            <person name="Li D."/>
            <person name="Dong L."/>
            <person name="Tao Y."/>
            <person name="Gao C."/>
            <person name="Wu H."/>
            <person name="Li Y."/>
            <person name="Cui Y."/>
            <person name="Guo X."/>
            <person name="Zheng S."/>
            <person name="Wang B."/>
            <person name="Yu K."/>
            <person name="Liang Q."/>
            <person name="Yang W."/>
            <person name="Lou X."/>
            <person name="Chen J."/>
            <person name="Feng M."/>
            <person name="Jian J."/>
            <person name="Zhang X."/>
            <person name="Luo G."/>
            <person name="Jiang Y."/>
            <person name="Liu J."/>
            <person name="Wang Z."/>
            <person name="Sha Y."/>
            <person name="Zhang B."/>
            <person name="Wu H."/>
            <person name="Tang D."/>
            <person name="Shen Q."/>
            <person name="Xue P."/>
            <person name="Zou S."/>
            <person name="Wang X."/>
            <person name="Liu X."/>
            <person name="Wang F."/>
            <person name="Yang Y."/>
            <person name="An X."/>
            <person name="Dong Z."/>
            <person name="Zhang K."/>
            <person name="Zhang X."/>
            <person name="Luo M.C."/>
            <person name="Dvorak J."/>
            <person name="Tong Y."/>
            <person name="Wang J."/>
            <person name="Yang H."/>
            <person name="Li Z."/>
            <person name="Wang D."/>
            <person name="Zhang A."/>
            <person name="Wang J."/>
        </authorList>
    </citation>
    <scope>NUCLEOTIDE SEQUENCE</scope>
    <source>
        <strain evidence="2">cv. G1812</strain>
    </source>
</reference>
<organism evidence="1 2">
    <name type="scientific">Triticum urartu</name>
    <name type="common">Red wild einkorn</name>
    <name type="synonym">Crithodium urartu</name>
    <dbReference type="NCBI Taxonomy" id="4572"/>
    <lineage>
        <taxon>Eukaryota</taxon>
        <taxon>Viridiplantae</taxon>
        <taxon>Streptophyta</taxon>
        <taxon>Embryophyta</taxon>
        <taxon>Tracheophyta</taxon>
        <taxon>Spermatophyta</taxon>
        <taxon>Magnoliopsida</taxon>
        <taxon>Liliopsida</taxon>
        <taxon>Poales</taxon>
        <taxon>Poaceae</taxon>
        <taxon>BOP clade</taxon>
        <taxon>Pooideae</taxon>
        <taxon>Triticodae</taxon>
        <taxon>Triticeae</taxon>
        <taxon>Triticinae</taxon>
        <taxon>Triticum</taxon>
    </lineage>
</organism>
<reference evidence="1" key="3">
    <citation type="submission" date="2022-06" db="UniProtKB">
        <authorList>
            <consortium name="EnsemblPlants"/>
        </authorList>
    </citation>
    <scope>IDENTIFICATION</scope>
</reference>
<dbReference type="Gramene" id="TuG1812G0700003040.01.T02">
    <property type="protein sequence ID" value="TuG1812G0700003040.01.T02.cds436643"/>
    <property type="gene ID" value="TuG1812G0700003040.01"/>
</dbReference>
<evidence type="ECO:0000313" key="1">
    <source>
        <dbReference type="EnsemblPlants" id="TuG1812G0700003040.01.T02.cds436643"/>
    </source>
</evidence>
<protein>
    <submittedName>
        <fullName evidence="1">Uncharacterized protein</fullName>
    </submittedName>
</protein>
<dbReference type="EnsemblPlants" id="TuG1812G0700003040.01.T02">
    <property type="protein sequence ID" value="TuG1812G0700003040.01.T02.cds436643"/>
    <property type="gene ID" value="TuG1812G0700003040.01"/>
</dbReference>
<reference evidence="1" key="2">
    <citation type="submission" date="2018-03" db="EMBL/GenBank/DDBJ databases">
        <title>The Triticum urartu genome reveals the dynamic nature of wheat genome evolution.</title>
        <authorList>
            <person name="Ling H."/>
            <person name="Ma B."/>
            <person name="Shi X."/>
            <person name="Liu H."/>
            <person name="Dong L."/>
            <person name="Sun H."/>
            <person name="Cao Y."/>
            <person name="Gao Q."/>
            <person name="Zheng S."/>
            <person name="Li Y."/>
            <person name="Yu Y."/>
            <person name="Du H."/>
            <person name="Qi M."/>
            <person name="Li Y."/>
            <person name="Yu H."/>
            <person name="Cui Y."/>
            <person name="Wang N."/>
            <person name="Chen C."/>
            <person name="Wu H."/>
            <person name="Zhao Y."/>
            <person name="Zhang J."/>
            <person name="Li Y."/>
            <person name="Zhou W."/>
            <person name="Zhang B."/>
            <person name="Hu W."/>
            <person name="Eijk M."/>
            <person name="Tang J."/>
            <person name="Witsenboer H."/>
            <person name="Zhao S."/>
            <person name="Li Z."/>
            <person name="Zhang A."/>
            <person name="Wang D."/>
            <person name="Liang C."/>
        </authorList>
    </citation>
    <scope>NUCLEOTIDE SEQUENCE [LARGE SCALE GENOMIC DNA]</scope>
    <source>
        <strain evidence="1">cv. G1812</strain>
    </source>
</reference>
<dbReference type="EnsemblPlants" id="TuG1812G0700003040.01.T01">
    <property type="protein sequence ID" value="TuG1812G0700003040.01.T01.cds436640"/>
    <property type="gene ID" value="TuG1812G0700003040.01"/>
</dbReference>
<keyword evidence="2" id="KW-1185">Reference proteome</keyword>
<proteinExistence type="predicted"/>
<dbReference type="AlphaFoldDB" id="A0A8R7R573"/>
<evidence type="ECO:0000313" key="2">
    <source>
        <dbReference type="Proteomes" id="UP000015106"/>
    </source>
</evidence>
<sequence length="63" mass="6591">MAAPDAPSIDFFHVVLPASCGGGSRWGRWCGSTPLCTHAPTQVPAAGATRWPSYTMSEESPVS</sequence>